<evidence type="ECO:0000313" key="2">
    <source>
        <dbReference type="Proteomes" id="UP000074119"/>
    </source>
</evidence>
<dbReference type="STRING" id="1470434.AZF00_13545"/>
<accession>A0A127M7S0</accession>
<dbReference type="EMBL" id="CP014544">
    <property type="protein sequence ID" value="AMO69265.1"/>
    <property type="molecule type" value="Genomic_DNA"/>
</dbReference>
<proteinExistence type="predicted"/>
<evidence type="ECO:0000313" key="1">
    <source>
        <dbReference type="EMBL" id="AMO69265.1"/>
    </source>
</evidence>
<dbReference type="AlphaFoldDB" id="A0A127M7S0"/>
<dbReference type="KEGG" id="zal:AZF00_13545"/>
<dbReference type="InterPro" id="IPR028974">
    <property type="entry name" value="TSP_type-3_rpt"/>
</dbReference>
<protein>
    <submittedName>
        <fullName evidence="1">Uncharacterized protein</fullName>
    </submittedName>
</protein>
<organism evidence="1 2">
    <name type="scientific">Zhongshania aliphaticivorans</name>
    <dbReference type="NCBI Taxonomy" id="1470434"/>
    <lineage>
        <taxon>Bacteria</taxon>
        <taxon>Pseudomonadati</taxon>
        <taxon>Pseudomonadota</taxon>
        <taxon>Gammaproteobacteria</taxon>
        <taxon>Cellvibrionales</taxon>
        <taxon>Spongiibacteraceae</taxon>
        <taxon>Zhongshania</taxon>
    </lineage>
</organism>
<dbReference type="GO" id="GO:0005509">
    <property type="term" value="F:calcium ion binding"/>
    <property type="evidence" value="ECO:0007669"/>
    <property type="project" value="InterPro"/>
</dbReference>
<sequence length="92" mass="9736">MKIVAVVLVGLITGCSEFHAVNHSDVHYSYGQQSEYGAANAYLDSDGDGVLDFGDLCPKTPRGSSVSTEGCPTAYQINGDFITAKKCAEPVF</sequence>
<dbReference type="RefSeq" id="WP_062383985.1">
    <property type="nucleotide sequence ID" value="NZ_CP014544.1"/>
</dbReference>
<dbReference type="PROSITE" id="PS51257">
    <property type="entry name" value="PROKAR_LIPOPROTEIN"/>
    <property type="match status" value="1"/>
</dbReference>
<dbReference type="Proteomes" id="UP000074119">
    <property type="component" value="Chromosome"/>
</dbReference>
<reference evidence="1 2" key="1">
    <citation type="submission" date="2015-12" db="EMBL/GenBank/DDBJ databases">
        <authorList>
            <person name="Shamseldin A."/>
            <person name="Moawad H."/>
            <person name="Abd El-Rahim W.M."/>
            <person name="Sadowsky M.J."/>
        </authorList>
    </citation>
    <scope>NUCLEOTIDE SEQUENCE [LARGE SCALE GENOMIC DNA]</scope>
    <source>
        <strain evidence="1 2">SM2</strain>
    </source>
</reference>
<dbReference type="SUPFAM" id="SSF103647">
    <property type="entry name" value="TSP type-3 repeat"/>
    <property type="match status" value="1"/>
</dbReference>
<name>A0A127M7S0_9GAMM</name>
<gene>
    <name evidence="1" type="ORF">AZF00_13545</name>
</gene>